<comment type="caution">
    <text evidence="3">The sequence shown here is derived from an EMBL/GenBank/DDBJ whole genome shotgun (WGS) entry which is preliminary data.</text>
</comment>
<evidence type="ECO:0000313" key="4">
    <source>
        <dbReference type="Proteomes" id="UP000249754"/>
    </source>
</evidence>
<dbReference type="EMBL" id="QLLR01000012">
    <property type="protein sequence ID" value="RAJ29779.1"/>
    <property type="molecule type" value="Genomic_DNA"/>
</dbReference>
<evidence type="ECO:0000256" key="2">
    <source>
        <dbReference type="SAM" id="Phobius"/>
    </source>
</evidence>
<dbReference type="STRING" id="188932.AY601_3819"/>
<sequence length="627" mass="71740">MGNHNLLSLFLITISLLFRLIQNIMIKTILAIILCFTGSLSLLAQTNNDNEMAMLYYQNGDYQKASILLEKIAIKTKNEAYLDLYFNALIKSKQYEVADKAIKKLIKQNPGSSKYLTIQGRIYKEKGELDNAAKTFDQLLHSLPEDESKIRTLANDLYQIGEYDLAADVFLQARKNQKNNQLFTFELLSIYRFKKDKNKLGEEYLNALSTMPQMLQQAETVLPSVFETNADYQTLQNSLFKRIQKDPQNESYSKLLIWQFLQQKEYDMALRQLIAQDKRIKDDGTILFEHAQIFASNKAYDTAIKAYTYLALKGKDSPYYLSSKLALIDASYQALLLGKNEQKDVVALAAQYQEILDEYGRNAKTLFALRKWANLQAYYLKDLKKAESALEEAIKIPGIASAELAEMKLELGDIYRLTQQPWEAILMYEQVAKEFENQNIGTEAKYRSARLSFEQGNFSYAKSQADVLKASTEQLIANDALNLSLLISDHLETKTDTLALKMYAAAESLQFRNLHKEAIAKVDSIALLYPKNSLTDDILMFKSNIYIKNRDFALAVPLLKELIGHQQKGNWADEALFILAGIYEDQLNDPEQAKTLYQKLIVDFPGSMFVTEARKHFRKLRGDPMES</sequence>
<feature type="transmembrane region" description="Helical" evidence="2">
    <location>
        <begin position="6"/>
        <end position="21"/>
    </location>
</feature>
<gene>
    <name evidence="3" type="ORF">LY11_02742</name>
</gene>
<dbReference type="PROSITE" id="PS50005">
    <property type="entry name" value="TPR"/>
    <property type="match status" value="1"/>
</dbReference>
<evidence type="ECO:0000256" key="1">
    <source>
        <dbReference type="PROSITE-ProRule" id="PRU00339"/>
    </source>
</evidence>
<organism evidence="3 4">
    <name type="scientific">Pedobacter cryoconitis</name>
    <dbReference type="NCBI Taxonomy" id="188932"/>
    <lineage>
        <taxon>Bacteria</taxon>
        <taxon>Pseudomonadati</taxon>
        <taxon>Bacteroidota</taxon>
        <taxon>Sphingobacteriia</taxon>
        <taxon>Sphingobacteriales</taxon>
        <taxon>Sphingobacteriaceae</taxon>
        <taxon>Pedobacter</taxon>
    </lineage>
</organism>
<keyword evidence="2" id="KW-0472">Membrane</keyword>
<dbReference type="InterPro" id="IPR011990">
    <property type="entry name" value="TPR-like_helical_dom_sf"/>
</dbReference>
<name>A0A327SLE7_9SPHI</name>
<dbReference type="Proteomes" id="UP000249754">
    <property type="component" value="Unassembled WGS sequence"/>
</dbReference>
<keyword evidence="2" id="KW-1133">Transmembrane helix</keyword>
<dbReference type="SMART" id="SM00028">
    <property type="entry name" value="TPR"/>
    <property type="match status" value="3"/>
</dbReference>
<reference evidence="3 4" key="1">
    <citation type="submission" date="2018-06" db="EMBL/GenBank/DDBJ databases">
        <title>Genomic Encyclopedia of Archaeal and Bacterial Type Strains, Phase II (KMG-II): from individual species to whole genera.</title>
        <authorList>
            <person name="Goeker M."/>
        </authorList>
    </citation>
    <scope>NUCLEOTIDE SEQUENCE [LARGE SCALE GENOMIC DNA]</scope>
    <source>
        <strain evidence="3 4">DSM 14825</strain>
    </source>
</reference>
<dbReference type="Pfam" id="PF13174">
    <property type="entry name" value="TPR_6"/>
    <property type="match status" value="1"/>
</dbReference>
<dbReference type="Gene3D" id="1.25.40.10">
    <property type="entry name" value="Tetratricopeptide repeat domain"/>
    <property type="match status" value="3"/>
</dbReference>
<dbReference type="SUPFAM" id="SSF48452">
    <property type="entry name" value="TPR-like"/>
    <property type="match status" value="2"/>
</dbReference>
<feature type="repeat" description="TPR" evidence="1">
    <location>
        <begin position="113"/>
        <end position="146"/>
    </location>
</feature>
<dbReference type="InterPro" id="IPR019734">
    <property type="entry name" value="TPR_rpt"/>
</dbReference>
<accession>A0A327SLE7</accession>
<dbReference type="AlphaFoldDB" id="A0A327SLE7"/>
<proteinExistence type="predicted"/>
<dbReference type="Pfam" id="PF13432">
    <property type="entry name" value="TPR_16"/>
    <property type="match status" value="1"/>
</dbReference>
<keyword evidence="2" id="KW-0812">Transmembrane</keyword>
<evidence type="ECO:0000313" key="3">
    <source>
        <dbReference type="EMBL" id="RAJ29779.1"/>
    </source>
</evidence>
<protein>
    <submittedName>
        <fullName evidence="3">Tetratricopeptide repeat protein</fullName>
    </submittedName>
</protein>
<keyword evidence="1" id="KW-0802">TPR repeat</keyword>